<feature type="compositionally biased region" description="Low complexity" evidence="1">
    <location>
        <begin position="301"/>
        <end position="313"/>
    </location>
</feature>
<feature type="compositionally biased region" description="Pro residues" evidence="1">
    <location>
        <begin position="70"/>
        <end position="88"/>
    </location>
</feature>
<reference evidence="3 4" key="1">
    <citation type="submission" date="2015-05" db="EMBL/GenBank/DDBJ databases">
        <title>Draft Genome assembly of Streptomyces showdoensis.</title>
        <authorList>
            <person name="Thapa K.K."/>
            <person name="Metsa-Ketela M."/>
        </authorList>
    </citation>
    <scope>NUCLEOTIDE SEQUENCE [LARGE SCALE GENOMIC DNA]</scope>
    <source>
        <strain evidence="3 4">ATCC 15227</strain>
    </source>
</reference>
<feature type="compositionally biased region" description="Pro residues" evidence="1">
    <location>
        <begin position="37"/>
        <end position="61"/>
    </location>
</feature>
<evidence type="ECO:0000313" key="4">
    <source>
        <dbReference type="Proteomes" id="UP000265325"/>
    </source>
</evidence>
<keyword evidence="4" id="KW-1185">Reference proteome</keyword>
<feature type="region of interest" description="Disordered" evidence="1">
    <location>
        <begin position="1"/>
        <end position="115"/>
    </location>
</feature>
<feature type="compositionally biased region" description="Basic and acidic residues" evidence="1">
    <location>
        <begin position="440"/>
        <end position="454"/>
    </location>
</feature>
<feature type="region of interest" description="Disordered" evidence="1">
    <location>
        <begin position="288"/>
        <end position="339"/>
    </location>
</feature>
<dbReference type="Proteomes" id="UP000265325">
    <property type="component" value="Unassembled WGS sequence"/>
</dbReference>
<evidence type="ECO:0000313" key="3">
    <source>
        <dbReference type="EMBL" id="KKZ74719.1"/>
    </source>
</evidence>
<accession>A0A2P2GV07</accession>
<feature type="compositionally biased region" description="Pro residues" evidence="1">
    <location>
        <begin position="224"/>
        <end position="234"/>
    </location>
</feature>
<feature type="compositionally biased region" description="Polar residues" evidence="1">
    <location>
        <begin position="25"/>
        <end position="34"/>
    </location>
</feature>
<protein>
    <submittedName>
        <fullName evidence="3">Uncharacterized protein</fullName>
    </submittedName>
</protein>
<feature type="compositionally biased region" description="Low complexity" evidence="1">
    <location>
        <begin position="199"/>
        <end position="223"/>
    </location>
</feature>
<proteinExistence type="predicted"/>
<name>A0A2P2GV07_STREW</name>
<feature type="compositionally biased region" description="Basic and acidic residues" evidence="1">
    <location>
        <begin position="321"/>
        <end position="337"/>
    </location>
</feature>
<feature type="compositionally biased region" description="Low complexity" evidence="1">
    <location>
        <begin position="89"/>
        <end position="101"/>
    </location>
</feature>
<feature type="region of interest" description="Disordered" evidence="1">
    <location>
        <begin position="427"/>
        <end position="455"/>
    </location>
</feature>
<feature type="region of interest" description="Disordered" evidence="1">
    <location>
        <begin position="141"/>
        <end position="264"/>
    </location>
</feature>
<keyword evidence="2" id="KW-0472">Membrane</keyword>
<dbReference type="OrthoDB" id="3763497at2"/>
<keyword evidence="2" id="KW-0812">Transmembrane</keyword>
<feature type="compositionally biased region" description="Low complexity" evidence="1">
    <location>
        <begin position="168"/>
        <end position="180"/>
    </location>
</feature>
<sequence>MTHSGQGPEQQYPAAQPLPPEVTPGGSSDAQATQYLPPVPAQPPVAPQPQPGYGYPPPQQAQPPQGYGYPPAPPQQQPQPGYGYPPAPQQAQHQAPQGYGYPQPPADAQATQYLPSMAADAQATQMIPPVVADAQATQMIPPVAPGPAGPGPDMQATQFIAPVPPQQTPQAPYAPHAAPASGERPPLADFESLFRSETPQQAAAPVPPVVQHQQPSVQLHQQPYQPPQAPPQQPQQPQQQYGGGGFQGAYYDEQGYDEPEPRRRKSPVALIGAVVVGCAVIGLGAGALLSGGDEKKDDQKGGQNVAASSSAPSAGGGTADKPADPAEAQAKELDKLLADSNNSRDAVIRSVEAIKTCSDLDKAAGDLRGAAEQRRGLVTRLQALSVDKIPDSGALTAALTKAWQASASADDHYAAWADQAKSKKVCKGGRARSTSQTIEANKKSGEASAAKREAAGLWNPTAEKYGLTKRSQTQL</sequence>
<evidence type="ECO:0000256" key="1">
    <source>
        <dbReference type="SAM" id="MobiDB-lite"/>
    </source>
</evidence>
<dbReference type="EMBL" id="LAQS01000007">
    <property type="protein sequence ID" value="KKZ74719.1"/>
    <property type="molecule type" value="Genomic_DNA"/>
</dbReference>
<comment type="caution">
    <text evidence="3">The sequence shown here is derived from an EMBL/GenBank/DDBJ whole genome shotgun (WGS) entry which is preliminary data.</text>
</comment>
<evidence type="ECO:0000256" key="2">
    <source>
        <dbReference type="SAM" id="Phobius"/>
    </source>
</evidence>
<feature type="transmembrane region" description="Helical" evidence="2">
    <location>
        <begin position="268"/>
        <end position="289"/>
    </location>
</feature>
<dbReference type="AlphaFoldDB" id="A0A2P2GV07"/>
<gene>
    <name evidence="3" type="ORF">VO63_06475</name>
</gene>
<organism evidence="3 4">
    <name type="scientific">Streptomyces showdoensis</name>
    <dbReference type="NCBI Taxonomy" id="68268"/>
    <lineage>
        <taxon>Bacteria</taxon>
        <taxon>Bacillati</taxon>
        <taxon>Actinomycetota</taxon>
        <taxon>Actinomycetes</taxon>
        <taxon>Kitasatosporales</taxon>
        <taxon>Streptomycetaceae</taxon>
        <taxon>Streptomyces</taxon>
    </lineage>
</organism>
<dbReference type="RefSeq" id="WP_046906594.1">
    <property type="nucleotide sequence ID" value="NZ_BAAAXG010000026.1"/>
</dbReference>
<keyword evidence="2" id="KW-1133">Transmembrane helix</keyword>